<organism evidence="1">
    <name type="scientific">Phytophthora nicotianae</name>
    <name type="common">Potato buckeye rot agent</name>
    <name type="synonym">Phytophthora parasitica</name>
    <dbReference type="NCBI Taxonomy" id="4792"/>
    <lineage>
        <taxon>Eukaryota</taxon>
        <taxon>Sar</taxon>
        <taxon>Stramenopiles</taxon>
        <taxon>Oomycota</taxon>
        <taxon>Peronosporomycetes</taxon>
        <taxon>Peronosporales</taxon>
        <taxon>Peronosporaceae</taxon>
        <taxon>Phytophthora</taxon>
    </lineage>
</organism>
<accession>W2FIQ6</accession>
<protein>
    <submittedName>
        <fullName evidence="1">Uncharacterized protein</fullName>
    </submittedName>
</protein>
<dbReference type="Proteomes" id="UP000053236">
    <property type="component" value="Unassembled WGS sequence"/>
</dbReference>
<evidence type="ECO:0000313" key="1">
    <source>
        <dbReference type="EMBL" id="ETK70657.1"/>
    </source>
</evidence>
<sequence>MNKNAISKARQVLVQVPVLIPAPGQPKFENTLQTDAFLAVYYAAVDAVTEEEFELKRGEMNRLCPFLSSYLDNHWWKYKDRVVRAWTDRYQHFGIRDTSFVEGTHAKCKVWLRGCRGDLLTVYKCMLPGWEVAASSTRFLA</sequence>
<dbReference type="EMBL" id="KI690261">
    <property type="protein sequence ID" value="ETK70657.1"/>
    <property type="molecule type" value="Genomic_DNA"/>
</dbReference>
<name>W2FIQ6_PHYNI</name>
<proteinExistence type="predicted"/>
<gene>
    <name evidence="1" type="ORF">L915_22017</name>
</gene>
<reference evidence="1" key="1">
    <citation type="submission" date="2013-11" db="EMBL/GenBank/DDBJ databases">
        <title>The Genome Sequence of Phytophthora parasitica CJ02B3.</title>
        <authorList>
            <consortium name="The Broad Institute Genomics Platform"/>
            <person name="Russ C."/>
            <person name="Tyler B."/>
            <person name="Panabieres F."/>
            <person name="Shan W."/>
            <person name="Tripathy S."/>
            <person name="Grunwald N."/>
            <person name="Machado M."/>
            <person name="Johnson C.S."/>
            <person name="Arredondo F."/>
            <person name="Hong C."/>
            <person name="Coffey M."/>
            <person name="Young S.K."/>
            <person name="Zeng Q."/>
            <person name="Gargeya S."/>
            <person name="Fitzgerald M."/>
            <person name="Abouelleil A."/>
            <person name="Alvarado L."/>
            <person name="Chapman S.B."/>
            <person name="Gainer-Dewar J."/>
            <person name="Goldberg J."/>
            <person name="Griggs A."/>
            <person name="Gujja S."/>
            <person name="Hansen M."/>
            <person name="Howarth C."/>
            <person name="Imamovic A."/>
            <person name="Ireland A."/>
            <person name="Larimer J."/>
            <person name="McCowan C."/>
            <person name="Murphy C."/>
            <person name="Pearson M."/>
            <person name="Poon T.W."/>
            <person name="Priest M."/>
            <person name="Roberts A."/>
            <person name="Saif S."/>
            <person name="Shea T."/>
            <person name="Sykes S."/>
            <person name="Wortman J."/>
            <person name="Nusbaum C."/>
            <person name="Birren B."/>
        </authorList>
    </citation>
    <scope>NUCLEOTIDE SEQUENCE [LARGE SCALE GENOMIC DNA]</scope>
    <source>
        <strain evidence="1">CJ02B3</strain>
    </source>
</reference>
<dbReference type="VEuPathDB" id="FungiDB:PPTG_24510"/>
<dbReference type="AlphaFoldDB" id="W2FIQ6"/>